<feature type="region of interest" description="Disordered" evidence="8">
    <location>
        <begin position="38"/>
        <end position="65"/>
    </location>
</feature>
<keyword evidence="5 7" id="KW-0408">Iron</keyword>
<accession>A0A7L7LAW7</accession>
<dbReference type="Pfam" id="PF01355">
    <property type="entry name" value="HIPIP"/>
    <property type="match status" value="1"/>
</dbReference>
<evidence type="ECO:0000313" key="11">
    <source>
        <dbReference type="Proteomes" id="UP000514509"/>
    </source>
</evidence>
<keyword evidence="1 7" id="KW-0813">Transport</keyword>
<dbReference type="GO" id="GO:0046872">
    <property type="term" value="F:metal ion binding"/>
    <property type="evidence" value="ECO:0007669"/>
    <property type="project" value="UniProtKB-KW"/>
</dbReference>
<dbReference type="InterPro" id="IPR000170">
    <property type="entry name" value="High_potential_FeS_prot"/>
</dbReference>
<dbReference type="AlphaFoldDB" id="A0A7L7LAW7"/>
<proteinExistence type="inferred from homology"/>
<dbReference type="InterPro" id="IPR036369">
    <property type="entry name" value="HIPIP_sf"/>
</dbReference>
<dbReference type="GO" id="GO:0019646">
    <property type="term" value="P:aerobic electron transport chain"/>
    <property type="evidence" value="ECO:0007669"/>
    <property type="project" value="InterPro"/>
</dbReference>
<comment type="subunit">
    <text evidence="7">Homodimer.</text>
</comment>
<evidence type="ECO:0000256" key="6">
    <source>
        <dbReference type="ARBA" id="ARBA00023014"/>
    </source>
</evidence>
<dbReference type="EMBL" id="CP055153">
    <property type="protein sequence ID" value="QMU29695.1"/>
    <property type="molecule type" value="Genomic_DNA"/>
</dbReference>
<dbReference type="PROSITE" id="PS51373">
    <property type="entry name" value="HIPIP"/>
    <property type="match status" value="1"/>
</dbReference>
<feature type="domain" description="High potential iron-sulfur proteins family profile" evidence="9">
    <location>
        <begin position="63"/>
        <end position="130"/>
    </location>
</feature>
<dbReference type="GO" id="GO:0051539">
    <property type="term" value="F:4 iron, 4 sulfur cluster binding"/>
    <property type="evidence" value="ECO:0007669"/>
    <property type="project" value="UniProtKB-KW"/>
</dbReference>
<evidence type="ECO:0000256" key="7">
    <source>
        <dbReference type="RuleBase" id="RU000620"/>
    </source>
</evidence>
<protein>
    <recommendedName>
        <fullName evidence="7">High-potential iron-sulfur protein</fullName>
        <shortName evidence="7">HiPIP</shortName>
    </recommendedName>
</protein>
<sequence>MNKKYTRREFLFKNIAGSAAFITGGWLLTSFKVSQTHPQTTNQAKSKDSVQQTPKSISQNPCEDLSGIASGEIEKRKKFAYVTISPNPDSRCGNCKLFLPPAAGKPCGACLLFKGTVQESGYCTYWAPLE</sequence>
<evidence type="ECO:0000256" key="1">
    <source>
        <dbReference type="ARBA" id="ARBA00022448"/>
    </source>
</evidence>
<keyword evidence="11" id="KW-1185">Reference proteome</keyword>
<comment type="similarity">
    <text evidence="7">Belongs to the high-potential iron-sulfur protein (HiPIP) family.</text>
</comment>
<evidence type="ECO:0000259" key="9">
    <source>
        <dbReference type="PROSITE" id="PS51373"/>
    </source>
</evidence>
<keyword evidence="4 7" id="KW-0249">Electron transport</keyword>
<feature type="compositionally biased region" description="Polar residues" evidence="8">
    <location>
        <begin position="38"/>
        <end position="61"/>
    </location>
</feature>
<dbReference type="RefSeq" id="WP_182412155.1">
    <property type="nucleotide sequence ID" value="NZ_CP055153.1"/>
</dbReference>
<evidence type="ECO:0000256" key="3">
    <source>
        <dbReference type="ARBA" id="ARBA00022723"/>
    </source>
</evidence>
<keyword evidence="3 7" id="KW-0479">Metal-binding</keyword>
<evidence type="ECO:0000256" key="4">
    <source>
        <dbReference type="ARBA" id="ARBA00022982"/>
    </source>
</evidence>
<evidence type="ECO:0000256" key="5">
    <source>
        <dbReference type="ARBA" id="ARBA00023004"/>
    </source>
</evidence>
<dbReference type="SUPFAM" id="SSF57652">
    <property type="entry name" value="HIPIP (high potential iron protein)"/>
    <property type="match status" value="1"/>
</dbReference>
<gene>
    <name evidence="10" type="ORF">HUW48_17415</name>
</gene>
<organism evidence="10 11">
    <name type="scientific">Adhaeribacter radiodurans</name>
    <dbReference type="NCBI Taxonomy" id="2745197"/>
    <lineage>
        <taxon>Bacteria</taxon>
        <taxon>Pseudomonadati</taxon>
        <taxon>Bacteroidota</taxon>
        <taxon>Cytophagia</taxon>
        <taxon>Cytophagales</taxon>
        <taxon>Hymenobacteraceae</taxon>
        <taxon>Adhaeribacter</taxon>
    </lineage>
</organism>
<evidence type="ECO:0000256" key="8">
    <source>
        <dbReference type="SAM" id="MobiDB-lite"/>
    </source>
</evidence>
<dbReference type="KEGG" id="add:HUW48_17415"/>
<comment type="function">
    <text evidence="7">Specific class of high-redox-potential 4Fe-4S ferredoxins. Functions in anaerobic electron transport in most purple and in some other photosynthetic bacteria and in at least one genus (Paracoccus) of halophilic, denitrifying bacteria.</text>
</comment>
<dbReference type="GO" id="GO:0009055">
    <property type="term" value="F:electron transfer activity"/>
    <property type="evidence" value="ECO:0007669"/>
    <property type="project" value="InterPro"/>
</dbReference>
<evidence type="ECO:0000313" key="10">
    <source>
        <dbReference type="EMBL" id="QMU29695.1"/>
    </source>
</evidence>
<dbReference type="Gene3D" id="4.10.490.10">
    <property type="entry name" value="High potential iron-sulphur protein"/>
    <property type="match status" value="1"/>
</dbReference>
<keyword evidence="6 7" id="KW-0411">Iron-sulfur</keyword>
<name>A0A7L7LAW7_9BACT</name>
<dbReference type="Proteomes" id="UP000514509">
    <property type="component" value="Chromosome"/>
</dbReference>
<keyword evidence="2 7" id="KW-0004">4Fe-4S</keyword>
<evidence type="ECO:0000256" key="2">
    <source>
        <dbReference type="ARBA" id="ARBA00022485"/>
    </source>
</evidence>
<reference evidence="10 11" key="1">
    <citation type="submission" date="2020-08" db="EMBL/GenBank/DDBJ databases">
        <title>Adhaeribacter dokdonensis sp. nov., isolated from the rhizosphere of Elymus tsukushiensis, a plant native to the Dokdo Islands, Republic of Korea.</title>
        <authorList>
            <person name="Ghim S.Y."/>
        </authorList>
    </citation>
    <scope>NUCLEOTIDE SEQUENCE [LARGE SCALE GENOMIC DNA]</scope>
    <source>
        <strain evidence="10 11">KUDC8001</strain>
    </source>
</reference>